<proteinExistence type="predicted"/>
<dbReference type="PANTHER" id="PTHR16022">
    <property type="entry name" value="WD REPEAT DOMAIN 60"/>
    <property type="match status" value="1"/>
</dbReference>
<evidence type="ECO:0000313" key="2">
    <source>
        <dbReference type="EMBL" id="CAI9598884.1"/>
    </source>
</evidence>
<protein>
    <recommendedName>
        <fullName evidence="4">WD repeat-containing protein 60</fullName>
    </recommendedName>
</protein>
<dbReference type="EMBL" id="CATNWA010017214">
    <property type="protein sequence ID" value="CAI9598884.1"/>
    <property type="molecule type" value="Genomic_DNA"/>
</dbReference>
<dbReference type="InterPro" id="IPR042505">
    <property type="entry name" value="DYNC2I1"/>
</dbReference>
<dbReference type="InterPro" id="IPR015943">
    <property type="entry name" value="WD40/YVTN_repeat-like_dom_sf"/>
</dbReference>
<dbReference type="InterPro" id="IPR036322">
    <property type="entry name" value="WD40_repeat_dom_sf"/>
</dbReference>
<dbReference type="SUPFAM" id="SSF50978">
    <property type="entry name" value="WD40 repeat-like"/>
    <property type="match status" value="1"/>
</dbReference>
<organism evidence="2 3">
    <name type="scientific">Staurois parvus</name>
    <dbReference type="NCBI Taxonomy" id="386267"/>
    <lineage>
        <taxon>Eukaryota</taxon>
        <taxon>Metazoa</taxon>
        <taxon>Chordata</taxon>
        <taxon>Craniata</taxon>
        <taxon>Vertebrata</taxon>
        <taxon>Euteleostomi</taxon>
        <taxon>Amphibia</taxon>
        <taxon>Batrachia</taxon>
        <taxon>Anura</taxon>
        <taxon>Neobatrachia</taxon>
        <taxon>Ranoidea</taxon>
        <taxon>Ranidae</taxon>
        <taxon>Staurois</taxon>
    </lineage>
</organism>
<dbReference type="PANTHER" id="PTHR16022:SF0">
    <property type="entry name" value="CYTOPLASMIC DYNEIN 2 INTERMEDIATE CHAIN 1"/>
    <property type="match status" value="1"/>
</dbReference>
<keyword evidence="3" id="KW-1185">Reference proteome</keyword>
<keyword evidence="1" id="KW-0677">Repeat</keyword>
<reference evidence="2" key="1">
    <citation type="submission" date="2023-05" db="EMBL/GenBank/DDBJ databases">
        <authorList>
            <person name="Stuckert A."/>
        </authorList>
    </citation>
    <scope>NUCLEOTIDE SEQUENCE</scope>
</reference>
<sequence>LIVWVVVELRKVDLAGSQSDLGLIPGGKVKLIHSSSIDLIDKFFRKDVLTLGLPETMNIKFFPQDSNHFVIGTDIGILTHGTRYGLIEPPVQYTSLHSKLRPSKVTAIDFSPFAVPAFLAGCTDGCIRLHTMSAEYPVMQWNDTTGGQPIIALQWSLTRPTLFFVLDAASSIHIWDLLQNDLQPIAKESITSDQVLSMSVFGEPEKKQ</sequence>
<accession>A0ABN9FPK6</accession>
<evidence type="ECO:0000313" key="3">
    <source>
        <dbReference type="Proteomes" id="UP001162483"/>
    </source>
</evidence>
<feature type="non-terminal residue" evidence="2">
    <location>
        <position position="1"/>
    </location>
</feature>
<dbReference type="Proteomes" id="UP001162483">
    <property type="component" value="Unassembled WGS sequence"/>
</dbReference>
<comment type="caution">
    <text evidence="2">The sequence shown here is derived from an EMBL/GenBank/DDBJ whole genome shotgun (WGS) entry which is preliminary data.</text>
</comment>
<evidence type="ECO:0008006" key="4">
    <source>
        <dbReference type="Google" id="ProtNLM"/>
    </source>
</evidence>
<dbReference type="Gene3D" id="2.130.10.10">
    <property type="entry name" value="YVTN repeat-like/Quinoprotein amine dehydrogenase"/>
    <property type="match status" value="1"/>
</dbReference>
<evidence type="ECO:0000256" key="1">
    <source>
        <dbReference type="ARBA" id="ARBA00022737"/>
    </source>
</evidence>
<name>A0ABN9FPK6_9NEOB</name>
<gene>
    <name evidence="2" type="ORF">SPARVUS_LOCUS12506720</name>
</gene>